<gene>
    <name evidence="1" type="ORF">HPHI1048_LOCUS2120</name>
    <name evidence="2" type="ORF">HPHI1048_LOCUS2131</name>
</gene>
<dbReference type="EMBL" id="HBEO01002992">
    <property type="protein sequence ID" value="CAD8468843.1"/>
    <property type="molecule type" value="Transcribed_RNA"/>
</dbReference>
<accession>A0A6T7MGB1</accession>
<dbReference type="EMBL" id="HBEO01002981">
    <property type="protein sequence ID" value="CAD8468823.1"/>
    <property type="molecule type" value="Transcribed_RNA"/>
</dbReference>
<evidence type="ECO:0000313" key="1">
    <source>
        <dbReference type="EMBL" id="CAD8468823.1"/>
    </source>
</evidence>
<proteinExistence type="predicted"/>
<name>A0A6T7MGB1_9CRYP</name>
<dbReference type="AlphaFoldDB" id="A0A6T7MGB1"/>
<organism evidence="2">
    <name type="scientific">Hanusia phi</name>
    <dbReference type="NCBI Taxonomy" id="3032"/>
    <lineage>
        <taxon>Eukaryota</taxon>
        <taxon>Cryptophyceae</taxon>
        <taxon>Pyrenomonadales</taxon>
        <taxon>Geminigeraceae</taxon>
        <taxon>Hanusia</taxon>
    </lineage>
</organism>
<reference evidence="2" key="1">
    <citation type="submission" date="2021-01" db="EMBL/GenBank/DDBJ databases">
        <authorList>
            <person name="Corre E."/>
            <person name="Pelletier E."/>
            <person name="Niang G."/>
            <person name="Scheremetjew M."/>
            <person name="Finn R."/>
            <person name="Kale V."/>
            <person name="Holt S."/>
            <person name="Cochrane G."/>
            <person name="Meng A."/>
            <person name="Brown T."/>
            <person name="Cohen L."/>
        </authorList>
    </citation>
    <scope>NUCLEOTIDE SEQUENCE</scope>
    <source>
        <strain evidence="2">CCMP325</strain>
    </source>
</reference>
<evidence type="ECO:0000313" key="2">
    <source>
        <dbReference type="EMBL" id="CAD8468843.1"/>
    </source>
</evidence>
<protein>
    <submittedName>
        <fullName evidence="2">Uncharacterized protein</fullName>
    </submittedName>
</protein>
<sequence length="180" mass="21017">MHLLPTTWRPGLIWRSLTSRIFPHAQQHLHRAKVRLMKRLQRLFLSQPLATHDDKEILMWIPEFEHRESLTRARLLQQYLTIHKGLDVFRELKPQPEQTPQDAIIEQVAAYFPSNEGLRRTRSCPAQDMSMTEVSIVLRDESGRVLNPENRADLLWFQKKPASIFAVSSSNPNIVCEMSI</sequence>